<dbReference type="SUPFAM" id="SSF48452">
    <property type="entry name" value="TPR-like"/>
    <property type="match status" value="1"/>
</dbReference>
<feature type="repeat" description="TPR" evidence="1">
    <location>
        <begin position="92"/>
        <end position="125"/>
    </location>
</feature>
<proteinExistence type="predicted"/>
<dbReference type="PANTHER" id="PTHR12558">
    <property type="entry name" value="CELL DIVISION CYCLE 16,23,27"/>
    <property type="match status" value="1"/>
</dbReference>
<dbReference type="PANTHER" id="PTHR12558:SF13">
    <property type="entry name" value="CELL DIVISION CYCLE PROTEIN 27 HOMOLOG"/>
    <property type="match status" value="1"/>
</dbReference>
<feature type="chain" id="PRO_5005252157" evidence="2">
    <location>
        <begin position="26"/>
        <end position="238"/>
    </location>
</feature>
<dbReference type="PATRIC" id="fig|1195763.3.peg.3477"/>
<name>A0A0J1GWV5_9GAMM</name>
<dbReference type="Proteomes" id="UP000036097">
    <property type="component" value="Unassembled WGS sequence"/>
</dbReference>
<dbReference type="AlphaFoldDB" id="A0A0J1GWV5"/>
<dbReference type="PROSITE" id="PS51257">
    <property type="entry name" value="PROKAR_LIPOPROTEIN"/>
    <property type="match status" value="1"/>
</dbReference>
<dbReference type="EMBL" id="LDOT01000023">
    <property type="protein sequence ID" value="KLV04170.1"/>
    <property type="molecule type" value="Genomic_DNA"/>
</dbReference>
<evidence type="ECO:0000313" key="3">
    <source>
        <dbReference type="EMBL" id="KLV04170.1"/>
    </source>
</evidence>
<protein>
    <submittedName>
        <fullName evidence="3">Uncharacterized protein</fullName>
    </submittedName>
</protein>
<evidence type="ECO:0000256" key="1">
    <source>
        <dbReference type="PROSITE-ProRule" id="PRU00339"/>
    </source>
</evidence>
<feature type="signal peptide" evidence="2">
    <location>
        <begin position="1"/>
        <end position="25"/>
    </location>
</feature>
<dbReference type="Pfam" id="PF14559">
    <property type="entry name" value="TPR_19"/>
    <property type="match status" value="1"/>
</dbReference>
<dbReference type="Gene3D" id="1.25.40.10">
    <property type="entry name" value="Tetratricopeptide repeat domain"/>
    <property type="match status" value="1"/>
</dbReference>
<sequence length="238" mass="26544">MKKNQFVIATMVVALLSACSSTVVPTTTVTDMTKLGNTQGVIEYYKQQLVTHSDDESIMIKLADAYFKSGDVESASFYVHHVLEKNPRIENAQLYVLLGDIYSRQMQYQKALSAFDRAYVSGDASADLHIRRGMAYTELKQYSDAEDEFNAARLNGGDDLTIKNNLAVLMLAQGQYKSAVEMLMPVYRQNPNNQTLNVNLAIALIKAGNKDTAIDVLKTMYGHEDLNKLVLQVQQMGQ</sequence>
<accession>A0A0J1GWV5</accession>
<dbReference type="STRING" id="1195763.ABT56_16315"/>
<dbReference type="InterPro" id="IPR019734">
    <property type="entry name" value="TPR_rpt"/>
</dbReference>
<keyword evidence="4" id="KW-1185">Reference proteome</keyword>
<organism evidence="3 4">
    <name type="scientific">Photobacterium aquae</name>
    <dbReference type="NCBI Taxonomy" id="1195763"/>
    <lineage>
        <taxon>Bacteria</taxon>
        <taxon>Pseudomonadati</taxon>
        <taxon>Pseudomonadota</taxon>
        <taxon>Gammaproteobacteria</taxon>
        <taxon>Vibrionales</taxon>
        <taxon>Vibrionaceae</taxon>
        <taxon>Photobacterium</taxon>
    </lineage>
</organism>
<keyword evidence="2" id="KW-0732">Signal</keyword>
<dbReference type="InterPro" id="IPR011990">
    <property type="entry name" value="TPR-like_helical_dom_sf"/>
</dbReference>
<keyword evidence="1" id="KW-0802">TPR repeat</keyword>
<evidence type="ECO:0000256" key="2">
    <source>
        <dbReference type="SAM" id="SignalP"/>
    </source>
</evidence>
<gene>
    <name evidence="3" type="ORF">ABT56_16315</name>
</gene>
<reference evidence="3 4" key="1">
    <citation type="submission" date="2015-05" db="EMBL/GenBank/DDBJ databases">
        <title>Photobacterium galathea sp. nov.</title>
        <authorList>
            <person name="Machado H."/>
            <person name="Gram L."/>
        </authorList>
    </citation>
    <scope>NUCLEOTIDE SEQUENCE [LARGE SCALE GENOMIC DNA]</scope>
    <source>
        <strain evidence="3 4">CGMCC 1.12159</strain>
    </source>
</reference>
<dbReference type="RefSeq" id="WP_047879941.1">
    <property type="nucleotide sequence ID" value="NZ_LDOT01000023.1"/>
</dbReference>
<evidence type="ECO:0000313" key="4">
    <source>
        <dbReference type="Proteomes" id="UP000036097"/>
    </source>
</evidence>
<dbReference type="Pfam" id="PF13432">
    <property type="entry name" value="TPR_16"/>
    <property type="match status" value="1"/>
</dbReference>
<dbReference type="PROSITE" id="PS50005">
    <property type="entry name" value="TPR"/>
    <property type="match status" value="1"/>
</dbReference>
<dbReference type="SMART" id="SM00028">
    <property type="entry name" value="TPR"/>
    <property type="match status" value="4"/>
</dbReference>
<dbReference type="OrthoDB" id="5830066at2"/>
<comment type="caution">
    <text evidence="3">The sequence shown here is derived from an EMBL/GenBank/DDBJ whole genome shotgun (WGS) entry which is preliminary data.</text>
</comment>